<feature type="compositionally biased region" description="Acidic residues" evidence="5">
    <location>
        <begin position="489"/>
        <end position="498"/>
    </location>
</feature>
<dbReference type="CDD" id="cd01805">
    <property type="entry name" value="Ubl_Rad23"/>
    <property type="match status" value="1"/>
</dbReference>
<feature type="region of interest" description="Disordered" evidence="5">
    <location>
        <begin position="474"/>
        <end position="517"/>
    </location>
</feature>
<feature type="domain" description="Ubiquitin-like" evidence="7">
    <location>
        <begin position="162"/>
        <end position="240"/>
    </location>
</feature>
<dbReference type="GO" id="GO:0006355">
    <property type="term" value="P:regulation of DNA-templated transcription"/>
    <property type="evidence" value="ECO:0007669"/>
    <property type="project" value="InterPro"/>
</dbReference>
<feature type="domain" description="UBA" evidence="6">
    <location>
        <begin position="279"/>
        <end position="319"/>
    </location>
</feature>
<dbReference type="FunFam" id="1.10.8.10:FF:000003">
    <property type="entry name" value="UV excision repair protein RAD23 homolog"/>
    <property type="match status" value="1"/>
</dbReference>
<dbReference type="GO" id="GO:0005654">
    <property type="term" value="C:nucleoplasm"/>
    <property type="evidence" value="ECO:0007669"/>
    <property type="project" value="TreeGrafter"/>
</dbReference>
<feature type="domain" description="MH1" evidence="8">
    <location>
        <begin position="418"/>
        <end position="687"/>
    </location>
</feature>
<dbReference type="InterPro" id="IPR013019">
    <property type="entry name" value="MAD_homology_MH1"/>
</dbReference>
<dbReference type="GO" id="GO:0005667">
    <property type="term" value="C:transcription regulator complex"/>
    <property type="evidence" value="ECO:0007669"/>
    <property type="project" value="InterPro"/>
</dbReference>
<dbReference type="Gene3D" id="3.90.520.10">
    <property type="entry name" value="SMAD MH1 domain"/>
    <property type="match status" value="1"/>
</dbReference>
<reference evidence="10" key="1">
    <citation type="submission" date="2022-11" db="UniProtKB">
        <authorList>
            <consortium name="WormBaseParasite"/>
        </authorList>
    </citation>
    <scope>IDENTIFICATION</scope>
</reference>
<sequence>MERCIFCGSTRKTAPNRRFFGIPREPGLKRIQWLYVLGDRDVGPKDRVCAVHFRQGKPSNDPSHEGEGYSTDLSVYYVPNLLMNSNNGESSLEFLDSIESANLGLQSKIKLPSILQKRKRKEDDKLPNSLGASSTLIPLPACLSEGLKLVEGQKVRLYRNMPTIELRTITQQSFELEVENSETILQLKQKIAENKGGKDFPVDGQKLIYNGKVLEDNKTIGEVNVAAGKFIVVMVVKKVAPKASVTEATTTSEEKKSTTAEVKKEGTQTSDKKEEGVPAEHQKTLDNITSMGYPRDEVIRALKAAFYNADRAVEYLCNGIPEGVNLVQGAAAGEVSGDESGGEANVVAGEGGAGGLDFLSNLPQFAMLREMDQFLALLNAEGGGAGGAANPLAAALGGAGGGGGPQAVTIPVTANDREAIDRLCGMGFPEQLVTDDERRAKRRFLTLMRGFDTEDLEILRRAVESVGIDIKQCAPGPPMDLIEERESSTSEDEEELEPEAVPGCSTTVLSTRPRHSMRQMERDRILFQRQRVSTVAEIQPQGGIGTLITTQQIDNKQLGNYQRRYSTNSRYNNRKISNYSSGSSRTVNAPPPPDSIATDAETQKLLPLPPETPGGVDSGLIPQIDKPMSMPYLCCKMWRWKDLQVDAALHRLDPLPWCRFGRVTINNATVSCCNPYHYALWIRHEAADATIGHVRTAFQHSLKSEAKNILLKQQQQNDSSSKPPPEPSQQHQLILDEIQMGNHLPSALSAKRRISHSVHHQAMSWGRMARWQFNERVGDIITLIGQFALIGQLAGTVFDGQDVKCPWDLDNFTSFALIRQPSDESSEIFDEVWLYNR</sequence>
<dbReference type="SMART" id="SM00523">
    <property type="entry name" value="DWA"/>
    <property type="match status" value="1"/>
</dbReference>
<dbReference type="Pfam" id="PF03165">
    <property type="entry name" value="MH1"/>
    <property type="match status" value="1"/>
</dbReference>
<proteinExistence type="predicted"/>
<dbReference type="SUPFAM" id="SSF46934">
    <property type="entry name" value="UBA-like"/>
    <property type="match status" value="1"/>
</dbReference>
<evidence type="ECO:0000259" key="7">
    <source>
        <dbReference type="PROSITE" id="PS50053"/>
    </source>
</evidence>
<dbReference type="PROSITE" id="PS51075">
    <property type="entry name" value="MH1"/>
    <property type="match status" value="1"/>
</dbReference>
<dbReference type="SUPFAM" id="SSF56366">
    <property type="entry name" value="SMAD MH1 domain"/>
    <property type="match status" value="1"/>
</dbReference>
<evidence type="ECO:0000313" key="10">
    <source>
        <dbReference type="WBParaSite" id="scaffold1593_cov204.g3320"/>
    </source>
</evidence>
<evidence type="ECO:0000259" key="8">
    <source>
        <dbReference type="PROSITE" id="PS51075"/>
    </source>
</evidence>
<evidence type="ECO:0000256" key="4">
    <source>
        <dbReference type="ARBA" id="ARBA00023242"/>
    </source>
</evidence>
<feature type="compositionally biased region" description="Basic and acidic residues" evidence="5">
    <location>
        <begin position="252"/>
        <end position="280"/>
    </location>
</feature>
<evidence type="ECO:0000256" key="1">
    <source>
        <dbReference type="ARBA" id="ARBA00004123"/>
    </source>
</evidence>
<feature type="region of interest" description="Disordered" evidence="5">
    <location>
        <begin position="244"/>
        <end position="280"/>
    </location>
</feature>
<dbReference type="InterPro" id="IPR000626">
    <property type="entry name" value="Ubiquitin-like_dom"/>
</dbReference>
<organism evidence="9 10">
    <name type="scientific">Meloidogyne javanica</name>
    <name type="common">Root-knot nematode worm</name>
    <dbReference type="NCBI Taxonomy" id="6303"/>
    <lineage>
        <taxon>Eukaryota</taxon>
        <taxon>Metazoa</taxon>
        <taxon>Ecdysozoa</taxon>
        <taxon>Nematoda</taxon>
        <taxon>Chromadorea</taxon>
        <taxon>Rhabditida</taxon>
        <taxon>Tylenchina</taxon>
        <taxon>Tylenchomorpha</taxon>
        <taxon>Tylenchoidea</taxon>
        <taxon>Meloidogynidae</taxon>
        <taxon>Meloidogyninae</taxon>
        <taxon>Meloidogyne</taxon>
        <taxon>Meloidogyne incognita group</taxon>
    </lineage>
</organism>
<name>A0A915LPH4_MELJA</name>
<dbReference type="InterPro" id="IPR009060">
    <property type="entry name" value="UBA-like_sf"/>
</dbReference>
<dbReference type="Gene3D" id="3.10.20.90">
    <property type="entry name" value="Phosphatidylinositol 3-kinase Catalytic Subunit, Chain A, domain 1"/>
    <property type="match status" value="1"/>
</dbReference>
<dbReference type="PANTHER" id="PTHR10621:SF0">
    <property type="entry name" value="UV EXCISION REPAIR PROTEIN RAD23"/>
    <property type="match status" value="1"/>
</dbReference>
<accession>A0A915LPH4</accession>
<dbReference type="Pfam" id="PF00240">
    <property type="entry name" value="ubiquitin"/>
    <property type="match status" value="1"/>
</dbReference>
<dbReference type="FunFam" id="3.10.20.90:FF:000254">
    <property type="entry name" value="UV excision repair protein Rad23"/>
    <property type="match status" value="1"/>
</dbReference>
<dbReference type="InterPro" id="IPR015940">
    <property type="entry name" value="UBA"/>
</dbReference>
<dbReference type="SUPFAM" id="SSF54236">
    <property type="entry name" value="Ubiquitin-like"/>
    <property type="match status" value="1"/>
</dbReference>
<dbReference type="Gene3D" id="1.10.8.10">
    <property type="entry name" value="DNA helicase RuvA subunit, C-terminal domain"/>
    <property type="match status" value="2"/>
</dbReference>
<dbReference type="InterPro" id="IPR029071">
    <property type="entry name" value="Ubiquitin-like_domsf"/>
</dbReference>
<dbReference type="SMART" id="SM00165">
    <property type="entry name" value="UBA"/>
    <property type="match status" value="2"/>
</dbReference>
<feature type="region of interest" description="Disordered" evidence="5">
    <location>
        <begin position="572"/>
        <end position="598"/>
    </location>
</feature>
<keyword evidence="9" id="KW-1185">Reference proteome</keyword>
<keyword evidence="2" id="KW-0805">Transcription regulation</keyword>
<dbReference type="GO" id="GO:0070628">
    <property type="term" value="F:proteasome binding"/>
    <property type="evidence" value="ECO:0007669"/>
    <property type="project" value="TreeGrafter"/>
</dbReference>
<protein>
    <submittedName>
        <fullName evidence="10">SMAD family member</fullName>
    </submittedName>
</protein>
<keyword evidence="3" id="KW-0804">Transcription</keyword>
<dbReference type="GO" id="GO:0043130">
    <property type="term" value="F:ubiquitin binding"/>
    <property type="evidence" value="ECO:0007669"/>
    <property type="project" value="TreeGrafter"/>
</dbReference>
<dbReference type="AlphaFoldDB" id="A0A915LPH4"/>
<comment type="subcellular location">
    <subcellularLocation>
        <location evidence="1">Nucleus</location>
    </subcellularLocation>
</comment>
<evidence type="ECO:0000259" key="6">
    <source>
        <dbReference type="PROSITE" id="PS50030"/>
    </source>
</evidence>
<dbReference type="CDD" id="cd14280">
    <property type="entry name" value="UBA1_Rad23_like"/>
    <property type="match status" value="1"/>
</dbReference>
<feature type="compositionally biased region" description="Polar residues" evidence="5">
    <location>
        <begin position="575"/>
        <end position="587"/>
    </location>
</feature>
<dbReference type="PANTHER" id="PTHR10621">
    <property type="entry name" value="UV EXCISION REPAIR PROTEIN RAD23"/>
    <property type="match status" value="1"/>
</dbReference>
<dbReference type="GO" id="GO:0005829">
    <property type="term" value="C:cytosol"/>
    <property type="evidence" value="ECO:0007669"/>
    <property type="project" value="TreeGrafter"/>
</dbReference>
<evidence type="ECO:0000256" key="5">
    <source>
        <dbReference type="SAM" id="MobiDB-lite"/>
    </source>
</evidence>
<evidence type="ECO:0000256" key="2">
    <source>
        <dbReference type="ARBA" id="ARBA00023015"/>
    </source>
</evidence>
<dbReference type="WBParaSite" id="scaffold1593_cov204.g3320">
    <property type="protein sequence ID" value="scaffold1593_cov204.g3320"/>
    <property type="gene ID" value="scaffold1593_cov204.g3320"/>
</dbReference>
<keyword evidence="4" id="KW-0539">Nucleus</keyword>
<dbReference type="PROSITE" id="PS50053">
    <property type="entry name" value="UBIQUITIN_2"/>
    <property type="match status" value="1"/>
</dbReference>
<dbReference type="Proteomes" id="UP000887561">
    <property type="component" value="Unplaced"/>
</dbReference>
<dbReference type="Pfam" id="PF00627">
    <property type="entry name" value="UBA"/>
    <property type="match status" value="1"/>
</dbReference>
<dbReference type="GO" id="GO:0031593">
    <property type="term" value="F:polyubiquitin modification-dependent protein binding"/>
    <property type="evidence" value="ECO:0007669"/>
    <property type="project" value="TreeGrafter"/>
</dbReference>
<evidence type="ECO:0000313" key="9">
    <source>
        <dbReference type="Proteomes" id="UP000887561"/>
    </source>
</evidence>
<dbReference type="GO" id="GO:0043161">
    <property type="term" value="P:proteasome-mediated ubiquitin-dependent protein catabolic process"/>
    <property type="evidence" value="ECO:0007669"/>
    <property type="project" value="TreeGrafter"/>
</dbReference>
<dbReference type="PROSITE" id="PS50030">
    <property type="entry name" value="UBA"/>
    <property type="match status" value="1"/>
</dbReference>
<dbReference type="InterPro" id="IPR003619">
    <property type="entry name" value="MAD_homology1_Dwarfin-type"/>
</dbReference>
<evidence type="ECO:0000256" key="3">
    <source>
        <dbReference type="ARBA" id="ARBA00023163"/>
    </source>
</evidence>
<dbReference type="InterPro" id="IPR036578">
    <property type="entry name" value="SMAD_MH1_sf"/>
</dbReference>
<dbReference type="SMART" id="SM00213">
    <property type="entry name" value="UBQ"/>
    <property type="match status" value="1"/>
</dbReference>
<dbReference type="GO" id="GO:0051239">
    <property type="term" value="P:regulation of multicellular organismal process"/>
    <property type="evidence" value="ECO:0007669"/>
    <property type="project" value="UniProtKB-ARBA"/>
</dbReference>